<dbReference type="AlphaFoldDB" id="A0A931C982"/>
<proteinExistence type="predicted"/>
<dbReference type="InterPro" id="IPR036866">
    <property type="entry name" value="RibonucZ/Hydroxyglut_hydro"/>
</dbReference>
<dbReference type="EMBL" id="JADQTO010000011">
    <property type="protein sequence ID" value="MBG0564499.1"/>
    <property type="molecule type" value="Genomic_DNA"/>
</dbReference>
<keyword evidence="3" id="KW-1185">Reference proteome</keyword>
<sequence>MGAEPLRRRRHVTWDDGSPYVDRLADGIHAYVQPDGGWMVNNCGVIVDGRGSAVLVDTTSTERRNRAVLAEVAKISSGAPRAVVNTHHHPDHTFGNGFLPSETLVIGHDRCRDEVLAAGLEATRVITAPDYGDLVVRPPNLTFSDRMTMHLDGFPVELQHVGRAHTSNDVVVWLPEQKVLFAGDLAFAGGQPFLLEGSVAGFRSAIAHMRALEPAVLAPGHGPVCRGDEVGVLLDNLDAYVSYVSSVAESSFKEGLSPLEAAIKHRDNPFKGWAETERFVGNLHRAYSELSGKPIDTRITVPSVWPDMVAFHGGPIPCHA</sequence>
<dbReference type="Gene3D" id="3.60.15.10">
    <property type="entry name" value="Ribonuclease Z/Hydroxyacylglutathione hydrolase-like"/>
    <property type="match status" value="1"/>
</dbReference>
<dbReference type="Pfam" id="PF00753">
    <property type="entry name" value="Lactamase_B"/>
    <property type="match status" value="1"/>
</dbReference>
<dbReference type="Proteomes" id="UP000598146">
    <property type="component" value="Unassembled WGS sequence"/>
</dbReference>
<dbReference type="InterPro" id="IPR001279">
    <property type="entry name" value="Metallo-B-lactamas"/>
</dbReference>
<dbReference type="SMART" id="SM00849">
    <property type="entry name" value="Lactamase_B"/>
    <property type="match status" value="1"/>
</dbReference>
<dbReference type="PANTHER" id="PTHR42951:SF4">
    <property type="entry name" value="ACYL-COENZYME A THIOESTERASE MBLAC2"/>
    <property type="match status" value="1"/>
</dbReference>
<protein>
    <submittedName>
        <fullName evidence="2">MBL fold metallo-hydrolase</fullName>
    </submittedName>
</protein>
<dbReference type="PANTHER" id="PTHR42951">
    <property type="entry name" value="METALLO-BETA-LACTAMASE DOMAIN-CONTAINING"/>
    <property type="match status" value="1"/>
</dbReference>
<dbReference type="SUPFAM" id="SSF56281">
    <property type="entry name" value="Metallo-hydrolase/oxidoreductase"/>
    <property type="match status" value="1"/>
</dbReference>
<reference evidence="2" key="1">
    <citation type="submission" date="2020-11" db="EMBL/GenBank/DDBJ databases">
        <title>Isolation and identification of active actinomycetes.</title>
        <authorList>
            <person name="Sun X."/>
        </authorList>
    </citation>
    <scope>NUCLEOTIDE SEQUENCE</scope>
    <source>
        <strain evidence="2">NEAU-A11</strain>
    </source>
</reference>
<feature type="domain" description="Metallo-beta-lactamase" evidence="1">
    <location>
        <begin position="40"/>
        <end position="221"/>
    </location>
</feature>
<organism evidence="2 3">
    <name type="scientific">Actinoplanes aureus</name>
    <dbReference type="NCBI Taxonomy" id="2792083"/>
    <lineage>
        <taxon>Bacteria</taxon>
        <taxon>Bacillati</taxon>
        <taxon>Actinomycetota</taxon>
        <taxon>Actinomycetes</taxon>
        <taxon>Micromonosporales</taxon>
        <taxon>Micromonosporaceae</taxon>
        <taxon>Actinoplanes</taxon>
    </lineage>
</organism>
<dbReference type="InterPro" id="IPR050855">
    <property type="entry name" value="NDM-1-like"/>
</dbReference>
<comment type="caution">
    <text evidence="2">The sequence shown here is derived from an EMBL/GenBank/DDBJ whole genome shotgun (WGS) entry which is preliminary data.</text>
</comment>
<accession>A0A931C982</accession>
<gene>
    <name evidence="2" type="ORF">I4J89_23910</name>
</gene>
<evidence type="ECO:0000259" key="1">
    <source>
        <dbReference type="SMART" id="SM00849"/>
    </source>
</evidence>
<evidence type="ECO:0000313" key="3">
    <source>
        <dbReference type="Proteomes" id="UP000598146"/>
    </source>
</evidence>
<evidence type="ECO:0000313" key="2">
    <source>
        <dbReference type="EMBL" id="MBG0564499.1"/>
    </source>
</evidence>
<name>A0A931C982_9ACTN</name>
<dbReference type="CDD" id="cd16282">
    <property type="entry name" value="metallo-hydrolase-like_MBL-fold"/>
    <property type="match status" value="1"/>
</dbReference>